<dbReference type="Proteomes" id="UP000001058">
    <property type="component" value="Unassembled WGS sequence"/>
</dbReference>
<dbReference type="AlphaFoldDB" id="D8UAL8"/>
<dbReference type="GeneID" id="9626444"/>
<name>D8UAL8_VOLCA</name>
<proteinExistence type="predicted"/>
<feature type="region of interest" description="Disordered" evidence="1">
    <location>
        <begin position="170"/>
        <end position="201"/>
    </location>
</feature>
<dbReference type="EMBL" id="GL378374">
    <property type="protein sequence ID" value="EFJ43284.1"/>
    <property type="molecule type" value="Genomic_DNA"/>
</dbReference>
<sequence length="915" mass="94792">MAFLLSDTESDSYSLLEAPRPSMQALMLDAITQQGKLAELVLEGQVELSRVRIWCMRSIALCLEVLGLGTSSPDRQSAAARALVSLVTHRKLRPAVDNLLVMRRLCRIIELTDSATALAAAGKALFEVADDASWRTKGGSTAEILREALLRCVGTITSVAQQQQKKKQQDAIAGKSCTSTRESGAEQAGTTSSTPPLFMESDATPDAEQIALVTAAAAVLRPPVLHLLSPDQLQEASGALAACIASGCGCAEVLSALSSVVQCGPTDTDRVAAACAALNCDGMVAAIFKSVAAGTQSAKAIQATEILESEDGSSNSKSDGAACTVTTQALGCTPIELTTSAQNSLSCLAATLAACMAAGSPPRVSTATSDETMAELLLPLLQLEPPEAIRTLHTLLLLMSLSSAPNSLAKAVAVALAPGGCPHAMSGSVLAAIKALLGDSSVADFTDGSCAASLLLLTTLLLETGGVTVEQLQEQATGLIQAAVGVVTGEMPGPEWHGLFTSVASQGDSSSSSSPSVCYPGMLRSAAAKALCPLLEWVSGQDTSSAGQPIIATLQPDKVADALIAGMMSSAGNVSGDAGILEQLCVLTPSLQLSDPGPRWAKFSLRDLDKLIKSLLNIMVDQLPDGPNQRRVPQLAAVMALSLWSRIPGISGAGSFTFGGQACLDDTNAFCESLLKLVTAALQSVASAAASNPTSVQQLSDLAGVLNAVLGCLQPQLALSGNQCLPLSPALTEKLLLRQQLPTASIATPIGVGDNKGVNLLHLHYDFINPADSDSNRHEWYCPSSYRTLYGPRPKFSLQLKWNFEVAPPTEAWTSFVGKLMQQAQRSSGISYSNGHKTVATTTVEPLLRGLAVASSQLTQMIGKQLQPPSSAGREGECVLGLETAAVLRAAVQVAGNTAKVLALCVPPPLADINK</sequence>
<evidence type="ECO:0000313" key="3">
    <source>
        <dbReference type="Proteomes" id="UP000001058"/>
    </source>
</evidence>
<evidence type="ECO:0000313" key="2">
    <source>
        <dbReference type="EMBL" id="EFJ43284.1"/>
    </source>
</evidence>
<dbReference type="InParanoid" id="D8UAL8"/>
<reference evidence="2 3" key="1">
    <citation type="journal article" date="2010" name="Science">
        <title>Genomic analysis of organismal complexity in the multicellular green alga Volvox carteri.</title>
        <authorList>
            <person name="Prochnik S.E."/>
            <person name="Umen J."/>
            <person name="Nedelcu A.M."/>
            <person name="Hallmann A."/>
            <person name="Miller S.M."/>
            <person name="Nishii I."/>
            <person name="Ferris P."/>
            <person name="Kuo A."/>
            <person name="Mitros T."/>
            <person name="Fritz-Laylin L.K."/>
            <person name="Hellsten U."/>
            <person name="Chapman J."/>
            <person name="Simakov O."/>
            <person name="Rensing S.A."/>
            <person name="Terry A."/>
            <person name="Pangilinan J."/>
            <person name="Kapitonov V."/>
            <person name="Jurka J."/>
            <person name="Salamov A."/>
            <person name="Shapiro H."/>
            <person name="Schmutz J."/>
            <person name="Grimwood J."/>
            <person name="Lindquist E."/>
            <person name="Lucas S."/>
            <person name="Grigoriev I.V."/>
            <person name="Schmitt R."/>
            <person name="Kirk D."/>
            <person name="Rokhsar D.S."/>
        </authorList>
    </citation>
    <scope>NUCLEOTIDE SEQUENCE [LARGE SCALE GENOMIC DNA]</scope>
    <source>
        <strain evidence="3">f. Nagariensis / Eve</strain>
    </source>
</reference>
<dbReference type="InterPro" id="IPR016024">
    <property type="entry name" value="ARM-type_fold"/>
</dbReference>
<gene>
    <name evidence="2" type="ORF">VOLCADRAFT_106924</name>
</gene>
<evidence type="ECO:0000256" key="1">
    <source>
        <dbReference type="SAM" id="MobiDB-lite"/>
    </source>
</evidence>
<dbReference type="SUPFAM" id="SSF48371">
    <property type="entry name" value="ARM repeat"/>
    <property type="match status" value="1"/>
</dbReference>
<organism evidence="3">
    <name type="scientific">Volvox carteri f. nagariensis</name>
    <dbReference type="NCBI Taxonomy" id="3068"/>
    <lineage>
        <taxon>Eukaryota</taxon>
        <taxon>Viridiplantae</taxon>
        <taxon>Chlorophyta</taxon>
        <taxon>core chlorophytes</taxon>
        <taxon>Chlorophyceae</taxon>
        <taxon>CS clade</taxon>
        <taxon>Chlamydomonadales</taxon>
        <taxon>Volvocaceae</taxon>
        <taxon>Volvox</taxon>
    </lineage>
</organism>
<accession>D8UAL8</accession>
<protein>
    <submittedName>
        <fullName evidence="2">Uncharacterized protein</fullName>
    </submittedName>
</protein>
<feature type="compositionally biased region" description="Polar residues" evidence="1">
    <location>
        <begin position="176"/>
        <end position="195"/>
    </location>
</feature>
<keyword evidence="3" id="KW-1185">Reference proteome</keyword>
<dbReference type="KEGG" id="vcn:VOLCADRAFT_106924"/>
<dbReference type="OrthoDB" id="542157at2759"/>
<dbReference type="RefSeq" id="XP_002955644.1">
    <property type="nucleotide sequence ID" value="XM_002955598.1"/>
</dbReference>